<dbReference type="Proteomes" id="UP000238196">
    <property type="component" value="Unassembled WGS sequence"/>
</dbReference>
<dbReference type="InterPro" id="IPR000524">
    <property type="entry name" value="Tscrpt_reg_HTH_GntR"/>
</dbReference>
<dbReference type="PROSITE" id="PS50949">
    <property type="entry name" value="HTH_GNTR"/>
    <property type="match status" value="1"/>
</dbReference>
<dbReference type="Pfam" id="PF00392">
    <property type="entry name" value="GntR"/>
    <property type="match status" value="1"/>
</dbReference>
<protein>
    <submittedName>
        <fullName evidence="5">GntR family transcriptional regulator</fullName>
    </submittedName>
</protein>
<dbReference type="CDD" id="cd07377">
    <property type="entry name" value="WHTH_GntR"/>
    <property type="match status" value="1"/>
</dbReference>
<dbReference type="SMART" id="SM00345">
    <property type="entry name" value="HTH_GNTR"/>
    <property type="match status" value="1"/>
</dbReference>
<dbReference type="Pfam" id="PF07729">
    <property type="entry name" value="FCD"/>
    <property type="match status" value="1"/>
</dbReference>
<dbReference type="SUPFAM" id="SSF46785">
    <property type="entry name" value="Winged helix' DNA-binding domain"/>
    <property type="match status" value="1"/>
</dbReference>
<evidence type="ECO:0000256" key="2">
    <source>
        <dbReference type="ARBA" id="ARBA00023125"/>
    </source>
</evidence>
<proteinExistence type="predicted"/>
<dbReference type="SUPFAM" id="SSF48008">
    <property type="entry name" value="GntR ligand-binding domain-like"/>
    <property type="match status" value="1"/>
</dbReference>
<dbReference type="SMART" id="SM00895">
    <property type="entry name" value="FCD"/>
    <property type="match status" value="1"/>
</dbReference>
<dbReference type="GO" id="GO:0003677">
    <property type="term" value="F:DNA binding"/>
    <property type="evidence" value="ECO:0007669"/>
    <property type="project" value="UniProtKB-KW"/>
</dbReference>
<reference evidence="5 6" key="1">
    <citation type="submission" date="2018-02" db="EMBL/GenBank/DDBJ databases">
        <title>novel marine gammaproteobacteria from coastal saline agro ecosystem.</title>
        <authorList>
            <person name="Krishnan R."/>
            <person name="Ramesh Kumar N."/>
        </authorList>
    </citation>
    <scope>NUCLEOTIDE SEQUENCE [LARGE SCALE GENOMIC DNA]</scope>
    <source>
        <strain evidence="5 6">228</strain>
    </source>
</reference>
<dbReference type="GO" id="GO:0003700">
    <property type="term" value="F:DNA-binding transcription factor activity"/>
    <property type="evidence" value="ECO:0007669"/>
    <property type="project" value="InterPro"/>
</dbReference>
<dbReference type="InterPro" id="IPR008920">
    <property type="entry name" value="TF_FadR/GntR_C"/>
</dbReference>
<dbReference type="InterPro" id="IPR011711">
    <property type="entry name" value="GntR_C"/>
</dbReference>
<dbReference type="PANTHER" id="PTHR43537">
    <property type="entry name" value="TRANSCRIPTIONAL REGULATOR, GNTR FAMILY"/>
    <property type="match status" value="1"/>
</dbReference>
<dbReference type="OrthoDB" id="9799812at2"/>
<dbReference type="InterPro" id="IPR036388">
    <property type="entry name" value="WH-like_DNA-bd_sf"/>
</dbReference>
<evidence type="ECO:0000256" key="1">
    <source>
        <dbReference type="ARBA" id="ARBA00023015"/>
    </source>
</evidence>
<dbReference type="PANTHER" id="PTHR43537:SF49">
    <property type="entry name" value="TRANSCRIPTIONAL REGULATORY PROTEIN"/>
    <property type="match status" value="1"/>
</dbReference>
<dbReference type="AlphaFoldDB" id="A0A2S5KQP6"/>
<dbReference type="InterPro" id="IPR036390">
    <property type="entry name" value="WH_DNA-bd_sf"/>
</dbReference>
<evidence type="ECO:0000259" key="4">
    <source>
        <dbReference type="PROSITE" id="PS50949"/>
    </source>
</evidence>
<name>A0A2S5KQP6_9PROT</name>
<sequence length="234" mass="26968">MAKIIELEPIKIEARTLADRVSEQIATAIVKGELPPGYKISEPELARQYGISRGPLREAIRRLEGLRLLVRIPHIGARVVSLSTKELLEIYYVREAMEGMAARLAAENMTDAEIASLRQLIEHHETSPDLLENRSYFQKEGDLDFHYRIVQGSKNTKLIELLGGELYHLVRMYRYQFSAASNRPRQALFEHRNIVEAIAQRDGELAEILMRRHVSNSRKNVEQRLQEQQLQESQ</sequence>
<dbReference type="EMBL" id="PRLP01000035">
    <property type="protein sequence ID" value="PPC77174.1"/>
    <property type="molecule type" value="Genomic_DNA"/>
</dbReference>
<keyword evidence="1" id="KW-0805">Transcription regulation</keyword>
<dbReference type="Gene3D" id="1.10.10.10">
    <property type="entry name" value="Winged helix-like DNA-binding domain superfamily/Winged helix DNA-binding domain"/>
    <property type="match status" value="1"/>
</dbReference>
<dbReference type="Gene3D" id="1.20.120.530">
    <property type="entry name" value="GntR ligand-binding domain-like"/>
    <property type="match status" value="1"/>
</dbReference>
<keyword evidence="3" id="KW-0804">Transcription</keyword>
<keyword evidence="2" id="KW-0238">DNA-binding</keyword>
<evidence type="ECO:0000313" key="6">
    <source>
        <dbReference type="Proteomes" id="UP000238196"/>
    </source>
</evidence>
<gene>
    <name evidence="5" type="ORF">C4K68_12250</name>
</gene>
<evidence type="ECO:0000256" key="3">
    <source>
        <dbReference type="ARBA" id="ARBA00023163"/>
    </source>
</evidence>
<evidence type="ECO:0000313" key="5">
    <source>
        <dbReference type="EMBL" id="PPC77174.1"/>
    </source>
</evidence>
<comment type="caution">
    <text evidence="5">The sequence shown here is derived from an EMBL/GenBank/DDBJ whole genome shotgun (WGS) entry which is preliminary data.</text>
</comment>
<feature type="domain" description="HTH gntR-type" evidence="4">
    <location>
        <begin position="15"/>
        <end position="82"/>
    </location>
</feature>
<accession>A0A2S5KQP6</accession>
<organism evidence="5 6">
    <name type="scientific">Proteobacteria bacterium 228</name>
    <dbReference type="NCBI Taxonomy" id="2083153"/>
    <lineage>
        <taxon>Bacteria</taxon>
        <taxon>Pseudomonadati</taxon>
        <taxon>Pseudomonadota</taxon>
    </lineage>
</organism>